<organism evidence="2 3">
    <name type="scientific">Coleophoma crateriformis</name>
    <dbReference type="NCBI Taxonomy" id="565419"/>
    <lineage>
        <taxon>Eukaryota</taxon>
        <taxon>Fungi</taxon>
        <taxon>Dikarya</taxon>
        <taxon>Ascomycota</taxon>
        <taxon>Pezizomycotina</taxon>
        <taxon>Leotiomycetes</taxon>
        <taxon>Helotiales</taxon>
        <taxon>Dermateaceae</taxon>
        <taxon>Coleophoma</taxon>
    </lineage>
</organism>
<sequence>MTPQWLLRWLEHGAGDLHGVTGPGVEWLALLVLPRSMPSPATVMTEGVVWSMRRDDEGQMLAGLATSSAAELLSTDAYDELKIPIEQLGTTKPGRNGSSSSSTSQF</sequence>
<protein>
    <submittedName>
        <fullName evidence="2">Uncharacterized protein</fullName>
    </submittedName>
</protein>
<name>A0A3D8T108_9HELO</name>
<accession>A0A3D8T108</accession>
<dbReference type="Proteomes" id="UP000256328">
    <property type="component" value="Unassembled WGS sequence"/>
</dbReference>
<evidence type="ECO:0000313" key="2">
    <source>
        <dbReference type="EMBL" id="RDW92257.1"/>
    </source>
</evidence>
<dbReference type="EMBL" id="PDLN01000002">
    <property type="protein sequence ID" value="RDW92257.1"/>
    <property type="molecule type" value="Genomic_DNA"/>
</dbReference>
<feature type="region of interest" description="Disordered" evidence="1">
    <location>
        <begin position="86"/>
        <end position="106"/>
    </location>
</feature>
<gene>
    <name evidence="2" type="ORF">BP5796_01651</name>
</gene>
<comment type="caution">
    <text evidence="2">The sequence shown here is derived from an EMBL/GenBank/DDBJ whole genome shotgun (WGS) entry which is preliminary data.</text>
</comment>
<dbReference type="AlphaFoldDB" id="A0A3D8T108"/>
<evidence type="ECO:0000313" key="3">
    <source>
        <dbReference type="Proteomes" id="UP000256328"/>
    </source>
</evidence>
<keyword evidence="3" id="KW-1185">Reference proteome</keyword>
<reference evidence="2 3" key="1">
    <citation type="journal article" date="2018" name="IMA Fungus">
        <title>IMA Genome-F 9: Draft genome sequence of Annulohypoxylon stygium, Aspergillus mulundensis, Berkeleyomyces basicola (syn. Thielaviopsis basicola), Ceratocystis smalleyi, two Cercospora beticola strains, Coleophoma cylindrospora, Fusarium fracticaudum, Phialophora cf. hyalina, and Morchella septimelata.</title>
        <authorList>
            <person name="Wingfield B.D."/>
            <person name="Bills G.F."/>
            <person name="Dong Y."/>
            <person name="Huang W."/>
            <person name="Nel W.J."/>
            <person name="Swalarsk-Parry B.S."/>
            <person name="Vaghefi N."/>
            <person name="Wilken P.M."/>
            <person name="An Z."/>
            <person name="de Beer Z.W."/>
            <person name="De Vos L."/>
            <person name="Chen L."/>
            <person name="Duong T.A."/>
            <person name="Gao Y."/>
            <person name="Hammerbacher A."/>
            <person name="Kikkert J.R."/>
            <person name="Li Y."/>
            <person name="Li H."/>
            <person name="Li K."/>
            <person name="Li Q."/>
            <person name="Liu X."/>
            <person name="Ma X."/>
            <person name="Naidoo K."/>
            <person name="Pethybridge S.J."/>
            <person name="Sun J."/>
            <person name="Steenkamp E.T."/>
            <person name="van der Nest M.A."/>
            <person name="van Wyk S."/>
            <person name="Wingfield M.J."/>
            <person name="Xiong C."/>
            <person name="Yue Q."/>
            <person name="Zhang X."/>
        </authorList>
    </citation>
    <scope>NUCLEOTIDE SEQUENCE [LARGE SCALE GENOMIC DNA]</scope>
    <source>
        <strain evidence="2 3">BP5796</strain>
    </source>
</reference>
<evidence type="ECO:0000256" key="1">
    <source>
        <dbReference type="SAM" id="MobiDB-lite"/>
    </source>
</evidence>
<proteinExistence type="predicted"/>